<dbReference type="AlphaFoldDB" id="A0A1W0WJR4"/>
<dbReference type="SUPFAM" id="SSF52540">
    <property type="entry name" value="P-loop containing nucleoside triphosphate hydrolases"/>
    <property type="match status" value="1"/>
</dbReference>
<keyword evidence="2" id="KW-0342">GTP-binding</keyword>
<name>A0A1W0WJR4_HYPEX</name>
<dbReference type="Pfam" id="PF00071">
    <property type="entry name" value="Ras"/>
    <property type="match status" value="1"/>
</dbReference>
<evidence type="ECO:0000256" key="1">
    <source>
        <dbReference type="ARBA" id="ARBA00022741"/>
    </source>
</evidence>
<evidence type="ECO:0000256" key="2">
    <source>
        <dbReference type="ARBA" id="ARBA00023134"/>
    </source>
</evidence>
<protein>
    <submittedName>
        <fullName evidence="3">Uncharacterized protein</fullName>
    </submittedName>
</protein>
<dbReference type="Gene3D" id="3.40.50.300">
    <property type="entry name" value="P-loop containing nucleotide triphosphate hydrolases"/>
    <property type="match status" value="1"/>
</dbReference>
<proteinExistence type="predicted"/>
<dbReference type="GO" id="GO:0003924">
    <property type="term" value="F:GTPase activity"/>
    <property type="evidence" value="ECO:0007669"/>
    <property type="project" value="InterPro"/>
</dbReference>
<dbReference type="EMBL" id="MTYJ01000088">
    <property type="protein sequence ID" value="OQV15461.1"/>
    <property type="molecule type" value="Genomic_DNA"/>
</dbReference>
<evidence type="ECO:0000313" key="4">
    <source>
        <dbReference type="Proteomes" id="UP000192578"/>
    </source>
</evidence>
<dbReference type="PROSITE" id="PS51419">
    <property type="entry name" value="RAB"/>
    <property type="match status" value="1"/>
</dbReference>
<dbReference type="InterPro" id="IPR027417">
    <property type="entry name" value="P-loop_NTPase"/>
</dbReference>
<dbReference type="GO" id="GO:0007165">
    <property type="term" value="P:signal transduction"/>
    <property type="evidence" value="ECO:0007669"/>
    <property type="project" value="InterPro"/>
</dbReference>
<accession>A0A1W0WJR4</accession>
<sequence length="214" mass="24905">MEYKVVVVGEDCPTKSWIAQQMTHDTSWIEESLVELCPYRKGYVAENQITEEAFRNQIPIKLESETLRYTVKIVDTTGLEDTYPGIYEKHLRTADGFCLVFDPDNHNENTTEEIDLIWEEIRLIRKSRKFPLLFLSHSSYGSREQTAGQARFLRNLTRRYGAPVKETSSEETFSVQEAFRGLMKEIRKQPPKKTKLEIVARNKSARAKEHCRIA</sequence>
<dbReference type="InterPro" id="IPR001806">
    <property type="entry name" value="Small_GTPase"/>
</dbReference>
<reference evidence="4" key="1">
    <citation type="submission" date="2017-01" db="EMBL/GenBank/DDBJ databases">
        <title>Comparative genomics of anhydrobiosis in the tardigrade Hypsibius dujardini.</title>
        <authorList>
            <person name="Yoshida Y."/>
            <person name="Koutsovoulos G."/>
            <person name="Laetsch D."/>
            <person name="Stevens L."/>
            <person name="Kumar S."/>
            <person name="Horikawa D."/>
            <person name="Ishino K."/>
            <person name="Komine S."/>
            <person name="Tomita M."/>
            <person name="Blaxter M."/>
            <person name="Arakawa K."/>
        </authorList>
    </citation>
    <scope>NUCLEOTIDE SEQUENCE [LARGE SCALE GENOMIC DNA]</scope>
    <source>
        <strain evidence="4">Z151</strain>
    </source>
</reference>
<dbReference type="PANTHER" id="PTHR24070">
    <property type="entry name" value="RAS, DI-RAS, AND RHEB FAMILY MEMBERS OF SMALL GTPASE SUPERFAMILY"/>
    <property type="match status" value="1"/>
</dbReference>
<evidence type="ECO:0000313" key="3">
    <source>
        <dbReference type="EMBL" id="OQV15461.1"/>
    </source>
</evidence>
<dbReference type="GO" id="GO:0016020">
    <property type="term" value="C:membrane"/>
    <property type="evidence" value="ECO:0007669"/>
    <property type="project" value="InterPro"/>
</dbReference>
<organism evidence="3 4">
    <name type="scientific">Hypsibius exemplaris</name>
    <name type="common">Freshwater tardigrade</name>
    <dbReference type="NCBI Taxonomy" id="2072580"/>
    <lineage>
        <taxon>Eukaryota</taxon>
        <taxon>Metazoa</taxon>
        <taxon>Ecdysozoa</taxon>
        <taxon>Tardigrada</taxon>
        <taxon>Eutardigrada</taxon>
        <taxon>Parachela</taxon>
        <taxon>Hypsibioidea</taxon>
        <taxon>Hypsibiidae</taxon>
        <taxon>Hypsibius</taxon>
    </lineage>
</organism>
<dbReference type="InterPro" id="IPR020849">
    <property type="entry name" value="Small_GTPase_Ras-type"/>
</dbReference>
<comment type="caution">
    <text evidence="3">The sequence shown here is derived from an EMBL/GenBank/DDBJ whole genome shotgun (WGS) entry which is preliminary data.</text>
</comment>
<keyword evidence="4" id="KW-1185">Reference proteome</keyword>
<dbReference type="GO" id="GO:0005525">
    <property type="term" value="F:GTP binding"/>
    <property type="evidence" value="ECO:0007669"/>
    <property type="project" value="UniProtKB-KW"/>
</dbReference>
<dbReference type="Proteomes" id="UP000192578">
    <property type="component" value="Unassembled WGS sequence"/>
</dbReference>
<dbReference type="PROSITE" id="PS51421">
    <property type="entry name" value="RAS"/>
    <property type="match status" value="1"/>
</dbReference>
<keyword evidence="1" id="KW-0547">Nucleotide-binding</keyword>
<gene>
    <name evidence="3" type="ORF">BV898_10336</name>
</gene>
<dbReference type="SMART" id="SM00173">
    <property type="entry name" value="RAS"/>
    <property type="match status" value="1"/>
</dbReference>